<evidence type="ECO:0000313" key="2">
    <source>
        <dbReference type="Proteomes" id="UP000267606"/>
    </source>
</evidence>
<protein>
    <submittedName>
        <fullName evidence="3">Ovule protein</fullName>
    </submittedName>
</protein>
<evidence type="ECO:0000313" key="3">
    <source>
        <dbReference type="WBParaSite" id="OFLC_0000647101-mRNA-1"/>
    </source>
</evidence>
<accession>A0A183HG60</accession>
<name>A0A183HG60_9BILA</name>
<gene>
    <name evidence="1" type="ORF">OFLC_LOCUS6472</name>
</gene>
<keyword evidence="2" id="KW-1185">Reference proteome</keyword>
<dbReference type="AlphaFoldDB" id="A0A183HG60"/>
<dbReference type="Proteomes" id="UP000267606">
    <property type="component" value="Unassembled WGS sequence"/>
</dbReference>
<sequence>MDEYMCVSNTINLLLIYSFWLFPKLRESQWYRLEVTKSHMNHHCYQLSLIIMALHFVKEGGGEGEGESARFALIDYISTCNLDLDLKLFYGIYMPTD</sequence>
<reference evidence="1 2" key="2">
    <citation type="submission" date="2018-11" db="EMBL/GenBank/DDBJ databases">
        <authorList>
            <consortium name="Pathogen Informatics"/>
        </authorList>
    </citation>
    <scope>NUCLEOTIDE SEQUENCE [LARGE SCALE GENOMIC DNA]</scope>
</reference>
<evidence type="ECO:0000313" key="1">
    <source>
        <dbReference type="EMBL" id="VDO46646.1"/>
    </source>
</evidence>
<reference evidence="3" key="1">
    <citation type="submission" date="2016-06" db="UniProtKB">
        <authorList>
            <consortium name="WormBaseParasite"/>
        </authorList>
    </citation>
    <scope>IDENTIFICATION</scope>
</reference>
<proteinExistence type="predicted"/>
<dbReference type="EMBL" id="UZAJ01006165">
    <property type="protein sequence ID" value="VDO46646.1"/>
    <property type="molecule type" value="Genomic_DNA"/>
</dbReference>
<dbReference type="WBParaSite" id="OFLC_0000647101-mRNA-1">
    <property type="protein sequence ID" value="OFLC_0000647101-mRNA-1"/>
    <property type="gene ID" value="OFLC_0000647101"/>
</dbReference>
<organism evidence="3">
    <name type="scientific">Onchocerca flexuosa</name>
    <dbReference type="NCBI Taxonomy" id="387005"/>
    <lineage>
        <taxon>Eukaryota</taxon>
        <taxon>Metazoa</taxon>
        <taxon>Ecdysozoa</taxon>
        <taxon>Nematoda</taxon>
        <taxon>Chromadorea</taxon>
        <taxon>Rhabditida</taxon>
        <taxon>Spirurina</taxon>
        <taxon>Spiruromorpha</taxon>
        <taxon>Filarioidea</taxon>
        <taxon>Onchocercidae</taxon>
        <taxon>Onchocerca</taxon>
    </lineage>
</organism>